<evidence type="ECO:0000256" key="3">
    <source>
        <dbReference type="ARBA" id="ARBA00023163"/>
    </source>
</evidence>
<sequence>MKRTFGLAHVLYVDAGPAMYDGAGLTVHCLHHTLDARAVAALSLLGTSPLHDVLKAAMAGVKPIDWATLQNKHSSAATLGAMAHRLDLRQAGACYPLASRNGRTAILAVNMDADARAWSQFRRLHDRDLHTLGVYFHAAMLDRRPPLVSVAASDTSDNPALTRRELETLRWAAAGKSYWEIAKILGITERTVRFFMSNARRKLNVVTNTQAVAEAYCHGLLSQ</sequence>
<reference evidence="5 6" key="1">
    <citation type="submission" date="2021-03" db="EMBL/GenBank/DDBJ databases">
        <title>Genomic Encyclopedia of Type Strains, Phase IV (KMG-IV): sequencing the most valuable type-strain genomes for metagenomic binning, comparative biology and taxonomic classification.</title>
        <authorList>
            <person name="Goeker M."/>
        </authorList>
    </citation>
    <scope>NUCLEOTIDE SEQUENCE [LARGE SCALE GENOMIC DNA]</scope>
    <source>
        <strain evidence="5 6">DSM 21600</strain>
    </source>
</reference>
<dbReference type="PROSITE" id="PS00622">
    <property type="entry name" value="HTH_LUXR_1"/>
    <property type="match status" value="1"/>
</dbReference>
<dbReference type="InterPro" id="IPR036693">
    <property type="entry name" value="TF_LuxR_autoind-bd_dom_sf"/>
</dbReference>
<dbReference type="InterPro" id="IPR005143">
    <property type="entry name" value="TF_LuxR_autoind-bd_dom"/>
</dbReference>
<dbReference type="Proteomes" id="UP000759443">
    <property type="component" value="Unassembled WGS sequence"/>
</dbReference>
<dbReference type="EMBL" id="JAGGJU010000006">
    <property type="protein sequence ID" value="MBP1850980.1"/>
    <property type="molecule type" value="Genomic_DNA"/>
</dbReference>
<evidence type="ECO:0000259" key="4">
    <source>
        <dbReference type="PROSITE" id="PS50043"/>
    </source>
</evidence>
<dbReference type="InterPro" id="IPR016032">
    <property type="entry name" value="Sig_transdc_resp-reg_C-effctor"/>
</dbReference>
<evidence type="ECO:0000256" key="2">
    <source>
        <dbReference type="ARBA" id="ARBA00023125"/>
    </source>
</evidence>
<name>A0ABS4DZ65_9HYPH</name>
<organism evidence="5 6">
    <name type="scientific">Rhizobium halophytocola</name>
    <dbReference type="NCBI Taxonomy" id="735519"/>
    <lineage>
        <taxon>Bacteria</taxon>
        <taxon>Pseudomonadati</taxon>
        <taxon>Pseudomonadota</taxon>
        <taxon>Alphaproteobacteria</taxon>
        <taxon>Hyphomicrobiales</taxon>
        <taxon>Rhizobiaceae</taxon>
        <taxon>Rhizobium/Agrobacterium group</taxon>
        <taxon>Rhizobium</taxon>
    </lineage>
</organism>
<dbReference type="PANTHER" id="PTHR44688:SF16">
    <property type="entry name" value="DNA-BINDING TRANSCRIPTIONAL ACTIVATOR DEVR_DOSR"/>
    <property type="match status" value="1"/>
</dbReference>
<evidence type="ECO:0000313" key="5">
    <source>
        <dbReference type="EMBL" id="MBP1850980.1"/>
    </source>
</evidence>
<evidence type="ECO:0000256" key="1">
    <source>
        <dbReference type="ARBA" id="ARBA00023015"/>
    </source>
</evidence>
<dbReference type="SMART" id="SM00421">
    <property type="entry name" value="HTH_LUXR"/>
    <property type="match status" value="1"/>
</dbReference>
<keyword evidence="2" id="KW-0238">DNA-binding</keyword>
<dbReference type="Gene3D" id="3.30.450.80">
    <property type="entry name" value="Transcription factor LuxR-like, autoinducer-binding domain"/>
    <property type="match status" value="1"/>
</dbReference>
<keyword evidence="3" id="KW-0804">Transcription</keyword>
<dbReference type="SUPFAM" id="SSF75516">
    <property type="entry name" value="Pheromone-binding domain of LuxR-like quorum-sensing transcription factors"/>
    <property type="match status" value="1"/>
</dbReference>
<protein>
    <submittedName>
        <fullName evidence="5">LuxR family quorum-sensing system transcriptional regulator SinR</fullName>
    </submittedName>
</protein>
<gene>
    <name evidence="5" type="ORF">J2Z17_002423</name>
</gene>
<dbReference type="Pfam" id="PF00196">
    <property type="entry name" value="GerE"/>
    <property type="match status" value="1"/>
</dbReference>
<keyword evidence="6" id="KW-1185">Reference proteome</keyword>
<feature type="domain" description="HTH luxR-type" evidence="4">
    <location>
        <begin position="154"/>
        <end position="219"/>
    </location>
</feature>
<evidence type="ECO:0000313" key="6">
    <source>
        <dbReference type="Proteomes" id="UP000759443"/>
    </source>
</evidence>
<dbReference type="InterPro" id="IPR000792">
    <property type="entry name" value="Tscrpt_reg_LuxR_C"/>
</dbReference>
<proteinExistence type="predicted"/>
<dbReference type="InterPro" id="IPR036388">
    <property type="entry name" value="WH-like_DNA-bd_sf"/>
</dbReference>
<dbReference type="RefSeq" id="WP_280923362.1">
    <property type="nucleotide sequence ID" value="NZ_JAGGJU010000006.1"/>
</dbReference>
<dbReference type="SUPFAM" id="SSF46894">
    <property type="entry name" value="C-terminal effector domain of the bipartite response regulators"/>
    <property type="match status" value="1"/>
</dbReference>
<comment type="caution">
    <text evidence="5">The sequence shown here is derived from an EMBL/GenBank/DDBJ whole genome shotgun (WGS) entry which is preliminary data.</text>
</comment>
<accession>A0ABS4DZ65</accession>
<dbReference type="CDD" id="cd06170">
    <property type="entry name" value="LuxR_C_like"/>
    <property type="match status" value="1"/>
</dbReference>
<dbReference type="PRINTS" id="PR00038">
    <property type="entry name" value="HTHLUXR"/>
</dbReference>
<dbReference type="PANTHER" id="PTHR44688">
    <property type="entry name" value="DNA-BINDING TRANSCRIPTIONAL ACTIVATOR DEVR_DOSR"/>
    <property type="match status" value="1"/>
</dbReference>
<dbReference type="Pfam" id="PF03472">
    <property type="entry name" value="Autoind_bind"/>
    <property type="match status" value="1"/>
</dbReference>
<dbReference type="Gene3D" id="1.10.10.10">
    <property type="entry name" value="Winged helix-like DNA-binding domain superfamily/Winged helix DNA-binding domain"/>
    <property type="match status" value="1"/>
</dbReference>
<dbReference type="PROSITE" id="PS50043">
    <property type="entry name" value="HTH_LUXR_2"/>
    <property type="match status" value="1"/>
</dbReference>
<keyword evidence="1" id="KW-0805">Transcription regulation</keyword>